<evidence type="ECO:0000259" key="4">
    <source>
        <dbReference type="Pfam" id="PF08596"/>
    </source>
</evidence>
<protein>
    <submittedName>
        <fullName evidence="5">Lethal giant larvae(Lgl) like, C-terminal</fullName>
    </submittedName>
</protein>
<dbReference type="Proteomes" id="UP000292447">
    <property type="component" value="Chromosome I"/>
</dbReference>
<dbReference type="Pfam" id="PF08596">
    <property type="entry name" value="Lgl_C"/>
    <property type="match status" value="1"/>
</dbReference>
<dbReference type="Gene3D" id="2.130.10.10">
    <property type="entry name" value="YVTN repeat-like/Quinoprotein amine dehydrogenase"/>
    <property type="match status" value="1"/>
</dbReference>
<evidence type="ECO:0000256" key="3">
    <source>
        <dbReference type="SAM" id="MobiDB-lite"/>
    </source>
</evidence>
<dbReference type="SUPFAM" id="SSF50998">
    <property type="entry name" value="Quinoprotein alcohol dehydrogenase-like"/>
    <property type="match status" value="1"/>
</dbReference>
<evidence type="ECO:0000313" key="6">
    <source>
        <dbReference type="Proteomes" id="UP000292447"/>
    </source>
</evidence>
<proteinExistence type="inferred from homology"/>
<dbReference type="GO" id="GO:0045159">
    <property type="term" value="F:myosin II binding"/>
    <property type="evidence" value="ECO:0007669"/>
    <property type="project" value="TreeGrafter"/>
</dbReference>
<dbReference type="GO" id="GO:0019905">
    <property type="term" value="F:syntaxin binding"/>
    <property type="evidence" value="ECO:0007669"/>
    <property type="project" value="TreeGrafter"/>
</dbReference>
<feature type="compositionally biased region" description="Polar residues" evidence="3">
    <location>
        <begin position="969"/>
        <end position="978"/>
    </location>
</feature>
<feature type="domain" description="Lethal giant larvae (Lgl)-like C-terminal" evidence="4">
    <location>
        <begin position="548"/>
        <end position="957"/>
    </location>
</feature>
<evidence type="ECO:0000256" key="1">
    <source>
        <dbReference type="ARBA" id="ARBA00008070"/>
    </source>
</evidence>
<dbReference type="GO" id="GO:0006887">
    <property type="term" value="P:exocytosis"/>
    <property type="evidence" value="ECO:0007669"/>
    <property type="project" value="UniProtKB-KW"/>
</dbReference>
<dbReference type="SMART" id="SM00320">
    <property type="entry name" value="WD40"/>
    <property type="match status" value="5"/>
</dbReference>
<gene>
    <name evidence="5" type="primary">MPUL0A04770</name>
    <name evidence="5" type="ORF">METSCH_A04770</name>
</gene>
<dbReference type="GO" id="GO:0006893">
    <property type="term" value="P:Golgi to plasma membrane transport"/>
    <property type="evidence" value="ECO:0007669"/>
    <property type="project" value="TreeGrafter"/>
</dbReference>
<reference evidence="6" key="1">
    <citation type="submission" date="2019-03" db="EMBL/GenBank/DDBJ databases">
        <title>Snf2 controls pulcherriminic acid biosynthesis and connects pigmentation and antifungal activity of the yeast Metschnikowia pulcherrima.</title>
        <authorList>
            <person name="Gore-Lloyd D."/>
            <person name="Sumann I."/>
            <person name="Brachmann A.O."/>
            <person name="Schneeberger K."/>
            <person name="Ortiz-Merino R.A."/>
            <person name="Moreno-Beltran M."/>
            <person name="Schlaefli M."/>
            <person name="Kirner P."/>
            <person name="Santos Kron A."/>
            <person name="Wolfe K.H."/>
            <person name="Piel J."/>
            <person name="Ahrens C.H."/>
            <person name="Henk D."/>
            <person name="Freimoser F.M."/>
        </authorList>
    </citation>
    <scope>NUCLEOTIDE SEQUENCE [LARGE SCALE GENOMIC DNA]</scope>
    <source>
        <strain evidence="6">APC 1.2</strain>
    </source>
</reference>
<keyword evidence="2" id="KW-0268">Exocytosis</keyword>
<dbReference type="GO" id="GO:0005886">
    <property type="term" value="C:plasma membrane"/>
    <property type="evidence" value="ECO:0007669"/>
    <property type="project" value="TreeGrafter"/>
</dbReference>
<dbReference type="InterPro" id="IPR011047">
    <property type="entry name" value="Quinoprotein_ADH-like_sf"/>
</dbReference>
<sequence length="1060" mass="114613">MLDKFKLRKAPLSLSSVSNALRNSGSASLTPEILAKHLKIVAGDQLGLPKDSVVAASFDPVQSLLAVATKRGSVHVYGQNCVEVVFELRTSGTISDIRFVKGVYLVCVEALGNVTVLSLHTKQILATYLAPGAITAVETDPSMDWLILGMANGAVLFYDVDRFHLTPLRIDNLQKLVLPKQKMSPVHSIQWHPRDIGTILVSYSHCAVQYSLSSGAIKNAFIYKLTPGCKGFEFLNNFETGGKKKLFGSVKEVICRMREAHYHPNGLHVLTAHDDGSLVFFDANDGTLLQARTMKDTYLHLQGPSVHSESSRELRLAWVTGQDPEDTRILVSGSSEGHPDIIEVLDLGFTLKYTLTSHEKQGDFYARSAASTNKLLVKFNRRLQSEGAAEHIVKLLPIAAEGQPYFQGGHNPSHVLVITNFGGVHLVQLEPTTTPIKVPPSLQSICPPMTFSTVQTVRRVDWFGVVSNRRNGPGADFSLVSGGAPVDRHFPRPIGSEDGVNDILISGHEDGTVRCLDVTAGERQGGESTIEFNLKDTLDTGAGSAPYRVTHVSFAFECRHAVVGLANGNVAICKFGKVATSSLTPPTRKDYTNCPVLHTNGDASIVDLGGRILGQFIQPSFIPSTLLNLTAEDKILCLKMSNAGFAAVGYKSGRLVVCDISRGPAVILNLESVTKHLPSVSGQCFVTAIEFAIMEYGQDGFSSLLMFIGTNAGGNFLTFKIVPQRSGAFEAVFADKTLGLNYRSADPTGESGIDRIMPVHATTGESAVATLETFQRLGQSILVPGLVVISSTRDLRVLKTPKQKLAHKVVDETCVASGIVTFRNKGAALATVTKSGFIKLFSLPSLSDIADVKIPSEVFKRLKESLESGAALTSSVLYSGEIFLKVSPSEVLNLFLYDETKNKTFKVKPTDTLFNDTAIIPTRPSSGALLWAKGQITYISNKDLTALIAGPNRKPAKHPESELAYNISPEANPNQSYGTYGGANPNKAKEGYAEPVRRTATTNPYAIGTQRFVRGLRDGLDSVEEQVNNYASGFSEAMTESVDTGKKSMYSLAFKSKFGF</sequence>
<evidence type="ECO:0000256" key="2">
    <source>
        <dbReference type="ARBA" id="ARBA00022483"/>
    </source>
</evidence>
<dbReference type="PANTHER" id="PTHR10241">
    <property type="entry name" value="LETHAL 2 GIANT LARVAE PROTEIN"/>
    <property type="match status" value="1"/>
</dbReference>
<dbReference type="GO" id="GO:0005096">
    <property type="term" value="F:GTPase activator activity"/>
    <property type="evidence" value="ECO:0007669"/>
    <property type="project" value="TreeGrafter"/>
</dbReference>
<dbReference type="InterPro" id="IPR036322">
    <property type="entry name" value="WD40_repeat_dom_sf"/>
</dbReference>
<name>A0A4P6XJ13_9ASCO</name>
<dbReference type="AlphaFoldDB" id="A0A4P6XJ13"/>
<dbReference type="PANTHER" id="PTHR10241:SF25">
    <property type="entry name" value="TOMOSYN, ISOFORM C"/>
    <property type="match status" value="1"/>
</dbReference>
<feature type="region of interest" description="Disordered" evidence="3">
    <location>
        <begin position="968"/>
        <end position="989"/>
    </location>
</feature>
<dbReference type="STRING" id="2163413.A0A4P6XJ13"/>
<dbReference type="InterPro" id="IPR015943">
    <property type="entry name" value="WD40/YVTN_repeat-like_dom_sf"/>
</dbReference>
<dbReference type="SUPFAM" id="SSF50978">
    <property type="entry name" value="WD40 repeat-like"/>
    <property type="match status" value="1"/>
</dbReference>
<accession>A0A4P6XJ13</accession>
<dbReference type="GO" id="GO:0005737">
    <property type="term" value="C:cytoplasm"/>
    <property type="evidence" value="ECO:0007669"/>
    <property type="project" value="TreeGrafter"/>
</dbReference>
<dbReference type="EMBL" id="CP034456">
    <property type="protein sequence ID" value="QBM85848.1"/>
    <property type="molecule type" value="Genomic_DNA"/>
</dbReference>
<evidence type="ECO:0000313" key="5">
    <source>
        <dbReference type="EMBL" id="QBM85848.1"/>
    </source>
</evidence>
<organism evidence="5 6">
    <name type="scientific">Metschnikowia aff. pulcherrima</name>
    <dbReference type="NCBI Taxonomy" id="2163413"/>
    <lineage>
        <taxon>Eukaryota</taxon>
        <taxon>Fungi</taxon>
        <taxon>Dikarya</taxon>
        <taxon>Ascomycota</taxon>
        <taxon>Saccharomycotina</taxon>
        <taxon>Pichiomycetes</taxon>
        <taxon>Metschnikowiaceae</taxon>
        <taxon>Metschnikowia</taxon>
    </lineage>
</organism>
<keyword evidence="6" id="KW-1185">Reference proteome</keyword>
<dbReference type="InterPro" id="IPR001680">
    <property type="entry name" value="WD40_rpt"/>
</dbReference>
<dbReference type="InterPro" id="IPR013905">
    <property type="entry name" value="Lgl_C_dom"/>
</dbReference>
<comment type="similarity">
    <text evidence="1">Belongs to the WD repeat L(2)GL family.</text>
</comment>